<organism evidence="2 3">
    <name type="scientific">Ophiocordyceps sinensis (strain Co18 / CGMCC 3.14243)</name>
    <name type="common">Yarsagumba caterpillar fungus</name>
    <name type="synonym">Hirsutella sinensis</name>
    <dbReference type="NCBI Taxonomy" id="911162"/>
    <lineage>
        <taxon>Eukaryota</taxon>
        <taxon>Fungi</taxon>
        <taxon>Dikarya</taxon>
        <taxon>Ascomycota</taxon>
        <taxon>Pezizomycotina</taxon>
        <taxon>Sordariomycetes</taxon>
        <taxon>Hypocreomycetidae</taxon>
        <taxon>Hypocreales</taxon>
        <taxon>Ophiocordycipitaceae</taxon>
        <taxon>Ophiocordyceps</taxon>
    </lineage>
</organism>
<proteinExistence type="predicted"/>
<protein>
    <submittedName>
        <fullName evidence="2">Uncharacterized protein</fullName>
    </submittedName>
</protein>
<evidence type="ECO:0000313" key="3">
    <source>
        <dbReference type="Proteomes" id="UP000019374"/>
    </source>
</evidence>
<evidence type="ECO:0000313" key="2">
    <source>
        <dbReference type="EMBL" id="EQL02234.1"/>
    </source>
</evidence>
<dbReference type="HOGENOM" id="CLU_1704769_0_0_1"/>
<dbReference type="EMBL" id="KE652335">
    <property type="protein sequence ID" value="EQL02234.1"/>
    <property type="molecule type" value="Genomic_DNA"/>
</dbReference>
<sequence length="154" mass="16224">MATRDVAAELGKSDAKPYVVGPVPDKETSKPRLSLRATALCRATCAELHGCPDVAQSLLDRHRNLASKPMDPALGGNVEQDEDRTHVIIHVGGHLHPSSWACSVVDTVLSVQNRIHGTGALTPASLARELEAGIKMREAADTKSESTKAGGNGT</sequence>
<evidence type="ECO:0000256" key="1">
    <source>
        <dbReference type="SAM" id="MobiDB-lite"/>
    </source>
</evidence>
<dbReference type="AlphaFoldDB" id="T5AI28"/>
<feature type="region of interest" description="Disordered" evidence="1">
    <location>
        <begin position="1"/>
        <end position="29"/>
    </location>
</feature>
<gene>
    <name evidence="2" type="ORF">OCS_02060</name>
</gene>
<accession>T5AI28</accession>
<dbReference type="Proteomes" id="UP000019374">
    <property type="component" value="Unassembled WGS sequence"/>
</dbReference>
<name>T5AI28_OPHSC</name>
<reference evidence="2 3" key="1">
    <citation type="journal article" date="2013" name="Chin. Sci. Bull.">
        <title>Genome survey uncovers the secrets of sex and lifestyle in caterpillar fungus.</title>
        <authorList>
            <person name="Hu X."/>
            <person name="Zhang Y."/>
            <person name="Xiao G."/>
            <person name="Zheng P."/>
            <person name="Xia Y."/>
            <person name="Zhang X."/>
            <person name="St Leger R.J."/>
            <person name="Liu X."/>
            <person name="Wang C."/>
        </authorList>
    </citation>
    <scope>NUCLEOTIDE SEQUENCE [LARGE SCALE GENOMIC DNA]</scope>
    <source>
        <strain evidence="3">Co18 / CGMCC 3.14243</strain>
        <tissue evidence="2">Fruit-body</tissue>
    </source>
</reference>